<evidence type="ECO:0000259" key="3">
    <source>
        <dbReference type="PROSITE" id="PS50930"/>
    </source>
</evidence>
<feature type="modified residue" description="4-aspartylphosphate" evidence="1">
    <location>
        <position position="57"/>
    </location>
</feature>
<dbReference type="EMBL" id="JAHVHU010000002">
    <property type="protein sequence ID" value="MBY5956751.1"/>
    <property type="molecule type" value="Genomic_DNA"/>
</dbReference>
<evidence type="ECO:0000313" key="4">
    <source>
        <dbReference type="EMBL" id="MBY5956751.1"/>
    </source>
</evidence>
<evidence type="ECO:0000313" key="5">
    <source>
        <dbReference type="Proteomes" id="UP000753961"/>
    </source>
</evidence>
<dbReference type="GO" id="GO:0000156">
    <property type="term" value="F:phosphorelay response regulator activity"/>
    <property type="evidence" value="ECO:0007669"/>
    <property type="project" value="InterPro"/>
</dbReference>
<gene>
    <name evidence="4" type="ORF">KUV50_01295</name>
</gene>
<dbReference type="Gene3D" id="2.40.50.1020">
    <property type="entry name" value="LytTr DNA-binding domain"/>
    <property type="match status" value="1"/>
</dbReference>
<evidence type="ECO:0000256" key="1">
    <source>
        <dbReference type="PROSITE-ProRule" id="PRU00169"/>
    </source>
</evidence>
<dbReference type="PANTHER" id="PTHR37299">
    <property type="entry name" value="TRANSCRIPTIONAL REGULATOR-RELATED"/>
    <property type="match status" value="1"/>
</dbReference>
<dbReference type="SMART" id="SM00448">
    <property type="entry name" value="REC"/>
    <property type="match status" value="1"/>
</dbReference>
<keyword evidence="5" id="KW-1185">Reference proteome</keyword>
<dbReference type="Proteomes" id="UP000753961">
    <property type="component" value="Unassembled WGS sequence"/>
</dbReference>
<organism evidence="4 5">
    <name type="scientific">Membranihabitans marinus</name>
    <dbReference type="NCBI Taxonomy" id="1227546"/>
    <lineage>
        <taxon>Bacteria</taxon>
        <taxon>Pseudomonadati</taxon>
        <taxon>Bacteroidota</taxon>
        <taxon>Saprospiria</taxon>
        <taxon>Saprospirales</taxon>
        <taxon>Saprospiraceae</taxon>
        <taxon>Membranihabitans</taxon>
    </lineage>
</organism>
<evidence type="ECO:0000259" key="2">
    <source>
        <dbReference type="PROSITE" id="PS50110"/>
    </source>
</evidence>
<feature type="domain" description="Response regulatory" evidence="2">
    <location>
        <begin position="5"/>
        <end position="118"/>
    </location>
</feature>
<dbReference type="InterPro" id="IPR046947">
    <property type="entry name" value="LytR-like"/>
</dbReference>
<dbReference type="PANTHER" id="PTHR37299:SF1">
    <property type="entry name" value="STAGE 0 SPORULATION PROTEIN A HOMOLOG"/>
    <property type="match status" value="1"/>
</dbReference>
<dbReference type="SMART" id="SM00850">
    <property type="entry name" value="LytTR"/>
    <property type="match status" value="1"/>
</dbReference>
<feature type="domain" description="HTH LytTR-type" evidence="3">
    <location>
        <begin position="145"/>
        <end position="244"/>
    </location>
</feature>
<dbReference type="InterPro" id="IPR001789">
    <property type="entry name" value="Sig_transdc_resp-reg_receiver"/>
</dbReference>
<keyword evidence="1" id="KW-0597">Phosphoprotein</keyword>
<dbReference type="InterPro" id="IPR011006">
    <property type="entry name" value="CheY-like_superfamily"/>
</dbReference>
<dbReference type="Gene3D" id="3.40.50.2300">
    <property type="match status" value="1"/>
</dbReference>
<name>A0A953HR35_9BACT</name>
<keyword evidence="4" id="KW-0238">DNA-binding</keyword>
<reference evidence="4" key="1">
    <citation type="submission" date="2021-06" db="EMBL/GenBank/DDBJ databases">
        <title>44 bacteria genomes isolated from Dapeng, Shenzhen.</title>
        <authorList>
            <person name="Zheng W."/>
            <person name="Yu S."/>
            <person name="Huang Y."/>
        </authorList>
    </citation>
    <scope>NUCLEOTIDE SEQUENCE</scope>
    <source>
        <strain evidence="4">DP5N28-2</strain>
    </source>
</reference>
<dbReference type="SUPFAM" id="SSF52172">
    <property type="entry name" value="CheY-like"/>
    <property type="match status" value="1"/>
</dbReference>
<dbReference type="InterPro" id="IPR007492">
    <property type="entry name" value="LytTR_DNA-bd_dom"/>
</dbReference>
<comment type="caution">
    <text evidence="4">The sequence shown here is derived from an EMBL/GenBank/DDBJ whole genome shotgun (WGS) entry which is preliminary data.</text>
</comment>
<dbReference type="PROSITE" id="PS50930">
    <property type="entry name" value="HTH_LYTTR"/>
    <property type="match status" value="1"/>
</dbReference>
<dbReference type="PROSITE" id="PS50110">
    <property type="entry name" value="RESPONSE_REGULATORY"/>
    <property type="match status" value="1"/>
</dbReference>
<protein>
    <submittedName>
        <fullName evidence="4">LytTR family DNA-binding domain-containing protein</fullName>
    </submittedName>
</protein>
<sequence>MKRLSAVIIDDEAKGRLALREKINNYCPTVEIVDEAADGLQGVDIITQHDPDIVFLDIEMPRMDGFEMIQMLPGVDFHIIFTTAYDHYAIKAIKYSAFDYLLKPVDIEELKSAVDRAGHYPVKWTHDKISTLQDNLRSQPNLGKIAIPTMEGLLFFNTADIVHLEAQSNYTMIYFEEHPKLLASRTLKEFEELLPADLFYRTHHSHIINLHFIKKYIRGEGGQIQLQNNDFVPLSRRKKQRFLEVIM</sequence>
<accession>A0A953HR35</accession>
<dbReference type="RefSeq" id="WP_222578272.1">
    <property type="nucleotide sequence ID" value="NZ_JAHVHU010000002.1"/>
</dbReference>
<dbReference type="Pfam" id="PF00072">
    <property type="entry name" value="Response_reg"/>
    <property type="match status" value="1"/>
</dbReference>
<proteinExistence type="predicted"/>
<dbReference type="AlphaFoldDB" id="A0A953HR35"/>
<dbReference type="Pfam" id="PF04397">
    <property type="entry name" value="LytTR"/>
    <property type="match status" value="1"/>
</dbReference>
<dbReference type="GO" id="GO:0003677">
    <property type="term" value="F:DNA binding"/>
    <property type="evidence" value="ECO:0007669"/>
    <property type="project" value="UniProtKB-KW"/>
</dbReference>